<protein>
    <submittedName>
        <fullName evidence="1">Uncharacterized protein</fullName>
    </submittedName>
</protein>
<keyword evidence="2" id="KW-1185">Reference proteome</keyword>
<dbReference type="PANTHER" id="PTHR24133">
    <property type="entry name" value="ANKYRIN DOMAIN-CONTAINING"/>
    <property type="match status" value="1"/>
</dbReference>
<dbReference type="SMART" id="SM00248">
    <property type="entry name" value="ANK"/>
    <property type="match status" value="4"/>
</dbReference>
<dbReference type="SUPFAM" id="SSF48403">
    <property type="entry name" value="Ankyrin repeat"/>
    <property type="match status" value="1"/>
</dbReference>
<name>A0A6G1H5M2_9PEZI</name>
<organism evidence="1 2">
    <name type="scientific">Aulographum hederae CBS 113979</name>
    <dbReference type="NCBI Taxonomy" id="1176131"/>
    <lineage>
        <taxon>Eukaryota</taxon>
        <taxon>Fungi</taxon>
        <taxon>Dikarya</taxon>
        <taxon>Ascomycota</taxon>
        <taxon>Pezizomycotina</taxon>
        <taxon>Dothideomycetes</taxon>
        <taxon>Pleosporomycetidae</taxon>
        <taxon>Aulographales</taxon>
        <taxon>Aulographaceae</taxon>
    </lineage>
</organism>
<accession>A0A6G1H5M2</accession>
<sequence>MVAEFGTVETSASSKIGADCFDQPGLFAGIIVDRIIFTDAITHFRLHSDDYRKLWPSRDPERLPDIVLHVPEIWVARTLQRRVIEHPKDTTDETTRLLRNVVVIIDHLKRDFGDSDKDDILAAAALCIAQRHRGRALKLDEARKLRGVGYRFDQEVLQACLAVAAHIGDMRLVQLFVEARDEASPLKDFWNLWKAGEGVSSVCDPNHRSHYMGFPLGVASRAGRLDIVWYLLDKGTTVPHLQGYHQGGPSGRYHSCIDHGIVAAVLGGHKALVYFFLEHPQCPRFKPLYFHHAISAASETNNVEILDMLLSKWESKSASWGPYELSSGALTDLAIACRYGSYEVAERLLRAGAPTSPPCLRLDISDSDRGPLVEAVLFGQVKIVKLLLRYQAFLQPPPHQILNLEMLVGRRPFGFLLTVQLAAYRGHAEIFEMLQHPWIFVDALGPTFPKSVPTIPRALGTLGFASRDA</sequence>
<dbReference type="InterPro" id="IPR052391">
    <property type="entry name" value="E3_Ligase-Neurotoxin"/>
</dbReference>
<dbReference type="Gene3D" id="1.25.40.20">
    <property type="entry name" value="Ankyrin repeat-containing domain"/>
    <property type="match status" value="1"/>
</dbReference>
<dbReference type="Proteomes" id="UP000800041">
    <property type="component" value="Unassembled WGS sequence"/>
</dbReference>
<reference evidence="1" key="1">
    <citation type="journal article" date="2020" name="Stud. Mycol.">
        <title>101 Dothideomycetes genomes: a test case for predicting lifestyles and emergence of pathogens.</title>
        <authorList>
            <person name="Haridas S."/>
            <person name="Albert R."/>
            <person name="Binder M."/>
            <person name="Bloem J."/>
            <person name="Labutti K."/>
            <person name="Salamov A."/>
            <person name="Andreopoulos B."/>
            <person name="Baker S."/>
            <person name="Barry K."/>
            <person name="Bills G."/>
            <person name="Bluhm B."/>
            <person name="Cannon C."/>
            <person name="Castanera R."/>
            <person name="Culley D."/>
            <person name="Daum C."/>
            <person name="Ezra D."/>
            <person name="Gonzalez J."/>
            <person name="Henrissat B."/>
            <person name="Kuo A."/>
            <person name="Liang C."/>
            <person name="Lipzen A."/>
            <person name="Lutzoni F."/>
            <person name="Magnuson J."/>
            <person name="Mondo S."/>
            <person name="Nolan M."/>
            <person name="Ohm R."/>
            <person name="Pangilinan J."/>
            <person name="Park H.-J."/>
            <person name="Ramirez L."/>
            <person name="Alfaro M."/>
            <person name="Sun H."/>
            <person name="Tritt A."/>
            <person name="Yoshinaga Y."/>
            <person name="Zwiers L.-H."/>
            <person name="Turgeon B."/>
            <person name="Goodwin S."/>
            <person name="Spatafora J."/>
            <person name="Crous P."/>
            <person name="Grigoriev I."/>
        </authorList>
    </citation>
    <scope>NUCLEOTIDE SEQUENCE</scope>
    <source>
        <strain evidence="1">CBS 113979</strain>
    </source>
</reference>
<evidence type="ECO:0000313" key="2">
    <source>
        <dbReference type="Proteomes" id="UP000800041"/>
    </source>
</evidence>
<dbReference type="AlphaFoldDB" id="A0A6G1H5M2"/>
<dbReference type="InterPro" id="IPR036770">
    <property type="entry name" value="Ankyrin_rpt-contain_sf"/>
</dbReference>
<gene>
    <name evidence="1" type="ORF">K402DRAFT_453014</name>
</gene>
<dbReference type="InterPro" id="IPR002110">
    <property type="entry name" value="Ankyrin_rpt"/>
</dbReference>
<proteinExistence type="predicted"/>
<dbReference type="PANTHER" id="PTHR24133:SF40">
    <property type="entry name" value="ANKYRIN REPEAT DOMAIN 44"/>
    <property type="match status" value="1"/>
</dbReference>
<dbReference type="EMBL" id="ML977149">
    <property type="protein sequence ID" value="KAF1988320.1"/>
    <property type="molecule type" value="Genomic_DNA"/>
</dbReference>
<evidence type="ECO:0000313" key="1">
    <source>
        <dbReference type="EMBL" id="KAF1988320.1"/>
    </source>
</evidence>